<evidence type="ECO:0000259" key="14">
    <source>
        <dbReference type="PROSITE" id="PS51843"/>
    </source>
</evidence>
<reference evidence="16" key="1">
    <citation type="submission" date="2022-11" db="UniProtKB">
        <authorList>
            <consortium name="WormBaseParasite"/>
        </authorList>
    </citation>
    <scope>IDENTIFICATION</scope>
</reference>
<feature type="domain" description="Nuclear receptor" evidence="13">
    <location>
        <begin position="25"/>
        <end position="100"/>
    </location>
</feature>
<dbReference type="FunFam" id="3.30.50.10:FF:000030">
    <property type="entry name" value="Nuclear Hormone Receptor family"/>
    <property type="match status" value="1"/>
</dbReference>
<dbReference type="PRINTS" id="PR00047">
    <property type="entry name" value="STROIDFINGER"/>
</dbReference>
<dbReference type="Gene3D" id="1.10.565.10">
    <property type="entry name" value="Retinoid X Receptor"/>
    <property type="match status" value="1"/>
</dbReference>
<dbReference type="SMART" id="SM00399">
    <property type="entry name" value="ZnF_C4"/>
    <property type="match status" value="1"/>
</dbReference>
<dbReference type="Pfam" id="PF00104">
    <property type="entry name" value="Hormone_recep"/>
    <property type="match status" value="1"/>
</dbReference>
<dbReference type="WBParaSite" id="PSAMB.scaffold400size53026.g5351.t1">
    <property type="protein sequence ID" value="PSAMB.scaffold400size53026.g5351.t1"/>
    <property type="gene ID" value="PSAMB.scaffold400size53026.g5351"/>
</dbReference>
<evidence type="ECO:0000256" key="10">
    <source>
        <dbReference type="ARBA" id="ARBA00023242"/>
    </source>
</evidence>
<keyword evidence="5 11" id="KW-0862">Zinc</keyword>
<dbReference type="GO" id="GO:0005634">
    <property type="term" value="C:nucleus"/>
    <property type="evidence" value="ECO:0007669"/>
    <property type="project" value="UniProtKB-SubCell"/>
</dbReference>
<sequence>MTLVTESSGTSTTGSTGRREKIPEGTLCVVCSDTASGIHYSVASCNGCKTFFRRAIVNRQQFKCQHDNNCIVDKSVRCGCRSCRLNKCFQMGMDPNAIQHDRDKIRYTKRITKLKAANDEILNGNKTSPIDSRLSNEDSPYSPNGVSSVETSDPNSAITNIINELLALEQKIDYLRLSAMEPHSSAFFSMSEPRLLEDDAWLSKHSAPIHICSTLRPCMPENKHYWILRDLTLMIEWVKCQPVVQNLLLSDKMAIVKTFAPIYPLLQLAFYSRNDVPDCLVYPDGTCLERESDDGSFDKNSQPINSMLLDGIHQRIRQLNLDLRDFLLYKLMLLFNPDADGLSQNGKNVITNERQALLAYLYQHIRSVHGERSTELFGTLLMMTATLNRIASFQKRDFEVQRIFESTTRDDLIKQLIMGGM</sequence>
<dbReference type="PROSITE" id="PS51843">
    <property type="entry name" value="NR_LBD"/>
    <property type="match status" value="1"/>
</dbReference>
<keyword evidence="9 11" id="KW-0675">Receptor</keyword>
<evidence type="ECO:0000256" key="8">
    <source>
        <dbReference type="ARBA" id="ARBA00023163"/>
    </source>
</evidence>
<dbReference type="InterPro" id="IPR001628">
    <property type="entry name" value="Znf_hrmn_rcpt"/>
</dbReference>
<evidence type="ECO:0000256" key="11">
    <source>
        <dbReference type="RuleBase" id="RU004334"/>
    </source>
</evidence>
<dbReference type="Proteomes" id="UP000887566">
    <property type="component" value="Unplaced"/>
</dbReference>
<evidence type="ECO:0000256" key="4">
    <source>
        <dbReference type="ARBA" id="ARBA00022771"/>
    </source>
</evidence>
<dbReference type="InterPro" id="IPR000536">
    <property type="entry name" value="Nucl_hrmn_rcpt_lig-bd"/>
</dbReference>
<dbReference type="Gene3D" id="3.30.50.10">
    <property type="entry name" value="Erythroid Transcription Factor GATA-1, subunit A"/>
    <property type="match status" value="1"/>
</dbReference>
<dbReference type="GO" id="GO:0000978">
    <property type="term" value="F:RNA polymerase II cis-regulatory region sequence-specific DNA binding"/>
    <property type="evidence" value="ECO:0007669"/>
    <property type="project" value="InterPro"/>
</dbReference>
<organism evidence="15 16">
    <name type="scientific">Plectus sambesii</name>
    <dbReference type="NCBI Taxonomy" id="2011161"/>
    <lineage>
        <taxon>Eukaryota</taxon>
        <taxon>Metazoa</taxon>
        <taxon>Ecdysozoa</taxon>
        <taxon>Nematoda</taxon>
        <taxon>Chromadorea</taxon>
        <taxon>Plectida</taxon>
        <taxon>Plectina</taxon>
        <taxon>Plectoidea</taxon>
        <taxon>Plectidae</taxon>
        <taxon>Plectus</taxon>
    </lineage>
</organism>
<keyword evidence="10 11" id="KW-0539">Nucleus</keyword>
<comment type="subcellular location">
    <subcellularLocation>
        <location evidence="1 11">Nucleus</location>
    </subcellularLocation>
</comment>
<evidence type="ECO:0000313" key="16">
    <source>
        <dbReference type="WBParaSite" id="PSAMB.scaffold400size53026.g5351.t1"/>
    </source>
</evidence>
<dbReference type="PANTHER" id="PTHR24083">
    <property type="entry name" value="NUCLEAR HORMONE RECEPTOR"/>
    <property type="match status" value="1"/>
</dbReference>
<keyword evidence="4 11" id="KW-0863">Zinc-finger</keyword>
<accession>A0A914WG73</accession>
<evidence type="ECO:0000259" key="13">
    <source>
        <dbReference type="PROSITE" id="PS51030"/>
    </source>
</evidence>
<evidence type="ECO:0000313" key="15">
    <source>
        <dbReference type="Proteomes" id="UP000887566"/>
    </source>
</evidence>
<keyword evidence="8 11" id="KW-0804">Transcription</keyword>
<evidence type="ECO:0000256" key="1">
    <source>
        <dbReference type="ARBA" id="ARBA00004123"/>
    </source>
</evidence>
<dbReference type="InterPro" id="IPR035500">
    <property type="entry name" value="NHR-like_dom_sf"/>
</dbReference>
<dbReference type="InterPro" id="IPR013088">
    <property type="entry name" value="Znf_NHR/GATA"/>
</dbReference>
<evidence type="ECO:0000256" key="3">
    <source>
        <dbReference type="ARBA" id="ARBA00022723"/>
    </source>
</evidence>
<feature type="domain" description="NR LBD" evidence="14">
    <location>
        <begin position="157"/>
        <end position="420"/>
    </location>
</feature>
<proteinExistence type="inferred from homology"/>
<dbReference type="SUPFAM" id="SSF57716">
    <property type="entry name" value="Glucocorticoid receptor-like (DNA-binding domain)"/>
    <property type="match status" value="1"/>
</dbReference>
<keyword evidence="7 11" id="KW-0238">DNA-binding</keyword>
<evidence type="ECO:0000256" key="12">
    <source>
        <dbReference type="SAM" id="MobiDB-lite"/>
    </source>
</evidence>
<dbReference type="PROSITE" id="PS00031">
    <property type="entry name" value="NUCLEAR_REC_DBD_1"/>
    <property type="match status" value="1"/>
</dbReference>
<keyword evidence="3 11" id="KW-0479">Metal-binding</keyword>
<evidence type="ECO:0000256" key="2">
    <source>
        <dbReference type="ARBA" id="ARBA00005993"/>
    </source>
</evidence>
<protein>
    <submittedName>
        <fullName evidence="16">Uncharacterized protein</fullName>
    </submittedName>
</protein>
<dbReference type="CDD" id="cd06960">
    <property type="entry name" value="NR_DBD_HNF4A"/>
    <property type="match status" value="1"/>
</dbReference>
<dbReference type="AlphaFoldDB" id="A0A914WG73"/>
<dbReference type="SUPFAM" id="SSF48508">
    <property type="entry name" value="Nuclear receptor ligand-binding domain"/>
    <property type="match status" value="1"/>
</dbReference>
<dbReference type="Pfam" id="PF00105">
    <property type="entry name" value="zf-C4"/>
    <property type="match status" value="1"/>
</dbReference>
<evidence type="ECO:0000256" key="7">
    <source>
        <dbReference type="ARBA" id="ARBA00023125"/>
    </source>
</evidence>
<dbReference type="InterPro" id="IPR050274">
    <property type="entry name" value="Nuclear_hormone_rcpt_NR2"/>
</dbReference>
<keyword evidence="15" id="KW-1185">Reference proteome</keyword>
<dbReference type="InterPro" id="IPR049636">
    <property type="entry name" value="HNF4-like_DBD"/>
</dbReference>
<dbReference type="SMART" id="SM00430">
    <property type="entry name" value="HOLI"/>
    <property type="match status" value="1"/>
</dbReference>
<keyword evidence="6 11" id="KW-0805">Transcription regulation</keyword>
<dbReference type="GO" id="GO:0003700">
    <property type="term" value="F:DNA-binding transcription factor activity"/>
    <property type="evidence" value="ECO:0007669"/>
    <property type="project" value="InterPro"/>
</dbReference>
<comment type="similarity">
    <text evidence="2 11">Belongs to the nuclear hormone receptor family.</text>
</comment>
<feature type="region of interest" description="Disordered" evidence="12">
    <location>
        <begin position="122"/>
        <end position="151"/>
    </location>
</feature>
<dbReference type="GO" id="GO:0008270">
    <property type="term" value="F:zinc ion binding"/>
    <property type="evidence" value="ECO:0007669"/>
    <property type="project" value="UniProtKB-KW"/>
</dbReference>
<name>A0A914WG73_9BILA</name>
<dbReference type="PROSITE" id="PS51030">
    <property type="entry name" value="NUCLEAR_REC_DBD_2"/>
    <property type="match status" value="1"/>
</dbReference>
<evidence type="ECO:0000256" key="6">
    <source>
        <dbReference type="ARBA" id="ARBA00023015"/>
    </source>
</evidence>
<feature type="compositionally biased region" description="Polar residues" evidence="12">
    <location>
        <begin position="137"/>
        <end position="151"/>
    </location>
</feature>
<evidence type="ECO:0000256" key="9">
    <source>
        <dbReference type="ARBA" id="ARBA00023170"/>
    </source>
</evidence>
<evidence type="ECO:0000256" key="5">
    <source>
        <dbReference type="ARBA" id="ARBA00022833"/>
    </source>
</evidence>